<accession>A0A0M0K6Q6</accession>
<keyword evidence="6" id="KW-0472">Membrane</keyword>
<keyword evidence="6" id="KW-0812">Transmembrane</keyword>
<dbReference type="SMART" id="SM00220">
    <property type="entry name" value="S_TKc"/>
    <property type="match status" value="1"/>
</dbReference>
<name>A0A0M0K6Q6_9EUKA</name>
<organism evidence="8 9">
    <name type="scientific">Chrysochromulina tobinii</name>
    <dbReference type="NCBI Taxonomy" id="1460289"/>
    <lineage>
        <taxon>Eukaryota</taxon>
        <taxon>Haptista</taxon>
        <taxon>Haptophyta</taxon>
        <taxon>Prymnesiophyceae</taxon>
        <taxon>Prymnesiales</taxon>
        <taxon>Chrysochromulinaceae</taxon>
        <taxon>Chrysochromulina</taxon>
    </lineage>
</organism>
<feature type="region of interest" description="Disordered" evidence="5">
    <location>
        <begin position="275"/>
        <end position="313"/>
    </location>
</feature>
<evidence type="ECO:0000256" key="2">
    <source>
        <dbReference type="ARBA" id="ARBA00022741"/>
    </source>
</evidence>
<keyword evidence="8" id="KW-0418">Kinase</keyword>
<dbReference type="EMBL" id="JWZX01001208">
    <property type="protein sequence ID" value="KOO34469.1"/>
    <property type="molecule type" value="Genomic_DNA"/>
</dbReference>
<evidence type="ECO:0000313" key="9">
    <source>
        <dbReference type="Proteomes" id="UP000037460"/>
    </source>
</evidence>
<dbReference type="Gene3D" id="1.10.510.10">
    <property type="entry name" value="Transferase(Phosphotransferase) domain 1"/>
    <property type="match status" value="1"/>
</dbReference>
<dbReference type="PROSITE" id="PS00108">
    <property type="entry name" value="PROTEIN_KINASE_ST"/>
    <property type="match status" value="1"/>
</dbReference>
<keyword evidence="1" id="KW-0723">Serine/threonine-protein kinase</keyword>
<dbReference type="GO" id="GO:0005524">
    <property type="term" value="F:ATP binding"/>
    <property type="evidence" value="ECO:0007669"/>
    <property type="project" value="UniProtKB-UniRule"/>
</dbReference>
<gene>
    <name evidence="8" type="ORF">Ctob_016340</name>
</gene>
<dbReference type="PROSITE" id="PS50011">
    <property type="entry name" value="PROTEIN_KINASE_DOM"/>
    <property type="match status" value="1"/>
</dbReference>
<feature type="region of interest" description="Disordered" evidence="5">
    <location>
        <begin position="55"/>
        <end position="89"/>
    </location>
</feature>
<dbReference type="GO" id="GO:0004674">
    <property type="term" value="F:protein serine/threonine kinase activity"/>
    <property type="evidence" value="ECO:0007669"/>
    <property type="project" value="UniProtKB-KW"/>
</dbReference>
<dbReference type="Gene3D" id="3.30.200.20">
    <property type="entry name" value="Phosphorylase Kinase, domain 1"/>
    <property type="match status" value="1"/>
</dbReference>
<evidence type="ECO:0000256" key="5">
    <source>
        <dbReference type="SAM" id="MobiDB-lite"/>
    </source>
</evidence>
<dbReference type="PROSITE" id="PS00107">
    <property type="entry name" value="PROTEIN_KINASE_ATP"/>
    <property type="match status" value="1"/>
</dbReference>
<dbReference type="AlphaFoldDB" id="A0A0M0K6Q6"/>
<comment type="caution">
    <text evidence="8">The sequence shown here is derived from an EMBL/GenBank/DDBJ whole genome shotgun (WGS) entry which is preliminary data.</text>
</comment>
<sequence>MAALGALMAQSAGTIQSAVGASVGVSAAASAAGGGGPSGAGNAMRGAQRLAYYTKLGPPNPDGDDGGGGGFTTGRLGFSKRRPASPPPPPTYQVVIGFVASEPIEAFTNARLANISTSVATKSGLDPSQVTTVAYAYAASTPVQLVSRALSEALASNANSSEGAVGPARVEITIVTPDSSASAAAEESLSASVFADANAASEFFNLQVTTAPTIAVETVTRLVPPEINAGLTAPIKSSTNLIIIVAIVVGGGLGLLAILCFCFYRYRGKGKARRASKRGGWSRVNPISSMRSQPSRSKPPRSPSPKGSGTEMSSIVGSSMHVVNLVRWEDLTLKESLGAGSFGEVRVAVWNSTPCAIKSLRATTAPAALQELLNEFELTMRLHHPNVLLTMGIAHDGNDGKTGILMELMPASLLDVLHHHRQREQLATWEASLVLIALDVAKGMAYLHAMDVVHRDLKPGNVLLTEHWVAKVADFGTALTKYAGQAEGPAGTPPYMAPEAFALTLSSNLQLGSTL</sequence>
<evidence type="ECO:0000256" key="1">
    <source>
        <dbReference type="ARBA" id="ARBA00022527"/>
    </source>
</evidence>
<dbReference type="InterPro" id="IPR017441">
    <property type="entry name" value="Protein_kinase_ATP_BS"/>
</dbReference>
<keyword evidence="3 4" id="KW-0067">ATP-binding</keyword>
<feature type="binding site" evidence="4">
    <location>
        <position position="358"/>
    </location>
    <ligand>
        <name>ATP</name>
        <dbReference type="ChEBI" id="CHEBI:30616"/>
    </ligand>
</feature>
<reference evidence="9" key="1">
    <citation type="journal article" date="2015" name="PLoS Genet.">
        <title>Genome Sequence and Transcriptome Analyses of Chrysochromulina tobin: Metabolic Tools for Enhanced Algal Fitness in the Prominent Order Prymnesiales (Haptophyceae).</title>
        <authorList>
            <person name="Hovde B.T."/>
            <person name="Deodato C.R."/>
            <person name="Hunsperger H.M."/>
            <person name="Ryken S.A."/>
            <person name="Yost W."/>
            <person name="Jha R.K."/>
            <person name="Patterson J."/>
            <person name="Monnat R.J. Jr."/>
            <person name="Barlow S.B."/>
            <person name="Starkenburg S.R."/>
            <person name="Cattolico R.A."/>
        </authorList>
    </citation>
    <scope>NUCLEOTIDE SEQUENCE</scope>
    <source>
        <strain evidence="9">CCMP291</strain>
    </source>
</reference>
<dbReference type="InterPro" id="IPR000719">
    <property type="entry name" value="Prot_kinase_dom"/>
</dbReference>
<evidence type="ECO:0000313" key="8">
    <source>
        <dbReference type="EMBL" id="KOO34469.1"/>
    </source>
</evidence>
<dbReference type="Pfam" id="PF07714">
    <property type="entry name" value="PK_Tyr_Ser-Thr"/>
    <property type="match status" value="1"/>
</dbReference>
<dbReference type="InterPro" id="IPR001245">
    <property type="entry name" value="Ser-Thr/Tyr_kinase_cat_dom"/>
</dbReference>
<feature type="compositionally biased region" description="Low complexity" evidence="5">
    <location>
        <begin position="286"/>
        <end position="296"/>
    </location>
</feature>
<dbReference type="PANTHER" id="PTHR44329">
    <property type="entry name" value="SERINE/THREONINE-PROTEIN KINASE TNNI3K-RELATED"/>
    <property type="match status" value="1"/>
</dbReference>
<evidence type="ECO:0000256" key="3">
    <source>
        <dbReference type="ARBA" id="ARBA00022840"/>
    </source>
</evidence>
<dbReference type="InterPro" id="IPR008271">
    <property type="entry name" value="Ser/Thr_kinase_AS"/>
</dbReference>
<dbReference type="InterPro" id="IPR011009">
    <property type="entry name" value="Kinase-like_dom_sf"/>
</dbReference>
<keyword evidence="8" id="KW-0808">Transferase</keyword>
<feature type="domain" description="Protein kinase" evidence="7">
    <location>
        <begin position="331"/>
        <end position="515"/>
    </location>
</feature>
<evidence type="ECO:0000256" key="6">
    <source>
        <dbReference type="SAM" id="Phobius"/>
    </source>
</evidence>
<evidence type="ECO:0000256" key="4">
    <source>
        <dbReference type="PROSITE-ProRule" id="PRU10141"/>
    </source>
</evidence>
<keyword evidence="9" id="KW-1185">Reference proteome</keyword>
<dbReference type="SUPFAM" id="SSF56112">
    <property type="entry name" value="Protein kinase-like (PK-like)"/>
    <property type="match status" value="1"/>
</dbReference>
<keyword evidence="6" id="KW-1133">Transmembrane helix</keyword>
<protein>
    <submittedName>
        <fullName evidence="8">Serine threonine kinase</fullName>
    </submittedName>
</protein>
<dbReference type="InterPro" id="IPR051681">
    <property type="entry name" value="Ser/Thr_Kinases-Pseudokinases"/>
</dbReference>
<dbReference type="OrthoDB" id="339325at2759"/>
<feature type="transmembrane region" description="Helical" evidence="6">
    <location>
        <begin position="241"/>
        <end position="264"/>
    </location>
</feature>
<evidence type="ECO:0000259" key="7">
    <source>
        <dbReference type="PROSITE" id="PS50011"/>
    </source>
</evidence>
<proteinExistence type="predicted"/>
<dbReference type="Proteomes" id="UP000037460">
    <property type="component" value="Unassembled WGS sequence"/>
</dbReference>
<dbReference type="PANTHER" id="PTHR44329:SF298">
    <property type="entry name" value="MIXED LINEAGE KINASE DOMAIN-LIKE PROTEIN"/>
    <property type="match status" value="1"/>
</dbReference>
<keyword evidence="2 4" id="KW-0547">Nucleotide-binding</keyword>